<evidence type="ECO:0000313" key="2">
    <source>
        <dbReference type="EMBL" id="QIG44266.1"/>
    </source>
</evidence>
<dbReference type="AlphaFoldDB" id="A0A6G6WGD0"/>
<dbReference type="EMBL" id="CP049257">
    <property type="protein sequence ID" value="QIG44266.1"/>
    <property type="molecule type" value="Genomic_DNA"/>
</dbReference>
<protein>
    <recommendedName>
        <fullName evidence="4">DUF4386 family protein</fullName>
    </recommendedName>
</protein>
<feature type="transmembrane region" description="Helical" evidence="1">
    <location>
        <begin position="206"/>
        <end position="224"/>
    </location>
</feature>
<feature type="transmembrane region" description="Helical" evidence="1">
    <location>
        <begin position="105"/>
        <end position="127"/>
    </location>
</feature>
<keyword evidence="1" id="KW-0472">Membrane</keyword>
<accession>A0A6G6WGD0</accession>
<evidence type="ECO:0008006" key="4">
    <source>
        <dbReference type="Google" id="ProtNLM"/>
    </source>
</evidence>
<feature type="transmembrane region" description="Helical" evidence="1">
    <location>
        <begin position="72"/>
        <end position="93"/>
    </location>
</feature>
<reference evidence="2 3" key="1">
    <citation type="submission" date="2020-02" db="EMBL/GenBank/DDBJ databases">
        <title>Full genome sequence of Nocardioides sp. R-3366.</title>
        <authorList>
            <person name="Im W.-T."/>
        </authorList>
    </citation>
    <scope>NUCLEOTIDE SEQUENCE [LARGE SCALE GENOMIC DNA]</scope>
    <source>
        <strain evidence="2 3">R-3366</strain>
    </source>
</reference>
<proteinExistence type="predicted"/>
<dbReference type="Proteomes" id="UP000502996">
    <property type="component" value="Chromosome"/>
</dbReference>
<organism evidence="2 3">
    <name type="scientific">Nocardioides anomalus</name>
    <dbReference type="NCBI Taxonomy" id="2712223"/>
    <lineage>
        <taxon>Bacteria</taxon>
        <taxon>Bacillati</taxon>
        <taxon>Actinomycetota</taxon>
        <taxon>Actinomycetes</taxon>
        <taxon>Propionibacteriales</taxon>
        <taxon>Nocardioidaceae</taxon>
        <taxon>Nocardioides</taxon>
    </lineage>
</organism>
<keyword evidence="3" id="KW-1185">Reference proteome</keyword>
<evidence type="ECO:0000256" key="1">
    <source>
        <dbReference type="SAM" id="Phobius"/>
    </source>
</evidence>
<keyword evidence="1" id="KW-1133">Transmembrane helix</keyword>
<sequence>MTTLTAPTSPVSDTLAPQRGRTAWAAAGALAALGGVATMLLQGTLNAAYDSSISGDPEAIAAAMAEVKGHAALFHLAVSLSAVLLLPFGAGLVRRLRRGLDADSLLPWVAGAGVLLTSAVLILGSGLDTEFGVFPPEPGDVPAEHISFYGHWIGTIPWLWTGLGATAGCVALAGVRRVVPRWHAVAGFVLGGATLAFGVSPMEYMALLPATLWLLVTGLAFTLGDRRA</sequence>
<gene>
    <name evidence="2" type="ORF">G5V58_17130</name>
</gene>
<feature type="transmembrane region" description="Helical" evidence="1">
    <location>
        <begin position="182"/>
        <end position="200"/>
    </location>
</feature>
<dbReference type="KEGG" id="nano:G5V58_17130"/>
<keyword evidence="1" id="KW-0812">Transmembrane</keyword>
<feature type="transmembrane region" description="Helical" evidence="1">
    <location>
        <begin position="158"/>
        <end position="175"/>
    </location>
</feature>
<dbReference type="RefSeq" id="WP_165235366.1">
    <property type="nucleotide sequence ID" value="NZ_CP049257.1"/>
</dbReference>
<evidence type="ECO:0000313" key="3">
    <source>
        <dbReference type="Proteomes" id="UP000502996"/>
    </source>
</evidence>
<name>A0A6G6WGD0_9ACTN</name>
<feature type="transmembrane region" description="Helical" evidence="1">
    <location>
        <begin position="22"/>
        <end position="41"/>
    </location>
</feature>